<sequence>MATQRGSGLIHDQNSSFLHKGAASVAKKKGGAAGRRALGDLTNIANSPNKSLSVFGDRLTTSKPTCSTFKTQEKTRHSGRKAPSDLTNSGKPNLMEAPKKNLNDKLNAVAEVSKHEGFLHNHEECIKEQKMVMDMDYFLDILGFHQGICEHIATCPDAAFPKRGNTKLEELEEWPLHLVEDFNSSPDRQPSNLRCPPRSPASPIPDIEWYQQEPDVDFTLIEMP</sequence>
<dbReference type="Proteomes" id="UP001370490">
    <property type="component" value="Unassembled WGS sequence"/>
</dbReference>
<feature type="compositionally biased region" description="Polar residues" evidence="1">
    <location>
        <begin position="182"/>
        <end position="192"/>
    </location>
</feature>
<dbReference type="AlphaFoldDB" id="A0AAN8VRC1"/>
<dbReference type="PANTHER" id="PTHR35125">
    <property type="entry name" value="NEURON NAVIGATOR 1-LIKE-RELATED"/>
    <property type="match status" value="1"/>
</dbReference>
<dbReference type="GO" id="GO:0007346">
    <property type="term" value="P:regulation of mitotic cell cycle"/>
    <property type="evidence" value="ECO:0007669"/>
    <property type="project" value="InterPro"/>
</dbReference>
<accession>A0AAN8VRC1</accession>
<proteinExistence type="predicted"/>
<protein>
    <submittedName>
        <fullName evidence="2">Uncharacterized protein</fullName>
    </submittedName>
</protein>
<feature type="region of interest" description="Disordered" evidence="1">
    <location>
        <begin position="65"/>
        <end position="98"/>
    </location>
</feature>
<dbReference type="PANTHER" id="PTHR35125:SF2">
    <property type="entry name" value="PROTEIN PATRONUS 2-LIKE"/>
    <property type="match status" value="1"/>
</dbReference>
<dbReference type="InterPro" id="IPR039326">
    <property type="entry name" value="Patronus"/>
</dbReference>
<evidence type="ECO:0000256" key="1">
    <source>
        <dbReference type="SAM" id="MobiDB-lite"/>
    </source>
</evidence>
<name>A0AAN8VRC1_9MAGN</name>
<evidence type="ECO:0000313" key="2">
    <source>
        <dbReference type="EMBL" id="KAK6934656.1"/>
    </source>
</evidence>
<gene>
    <name evidence="2" type="ORF">RJ641_034811</name>
</gene>
<organism evidence="2 3">
    <name type="scientific">Dillenia turbinata</name>
    <dbReference type="NCBI Taxonomy" id="194707"/>
    <lineage>
        <taxon>Eukaryota</taxon>
        <taxon>Viridiplantae</taxon>
        <taxon>Streptophyta</taxon>
        <taxon>Embryophyta</taxon>
        <taxon>Tracheophyta</taxon>
        <taxon>Spermatophyta</taxon>
        <taxon>Magnoliopsida</taxon>
        <taxon>eudicotyledons</taxon>
        <taxon>Gunneridae</taxon>
        <taxon>Pentapetalae</taxon>
        <taxon>Dilleniales</taxon>
        <taxon>Dilleniaceae</taxon>
        <taxon>Dillenia</taxon>
    </lineage>
</organism>
<feature type="compositionally biased region" description="Polar residues" evidence="1">
    <location>
        <begin position="1"/>
        <end position="17"/>
    </location>
</feature>
<dbReference type="EMBL" id="JBAMMX010000008">
    <property type="protein sequence ID" value="KAK6934656.1"/>
    <property type="molecule type" value="Genomic_DNA"/>
</dbReference>
<feature type="region of interest" description="Disordered" evidence="1">
    <location>
        <begin position="181"/>
        <end position="206"/>
    </location>
</feature>
<keyword evidence="3" id="KW-1185">Reference proteome</keyword>
<evidence type="ECO:0000313" key="3">
    <source>
        <dbReference type="Proteomes" id="UP001370490"/>
    </source>
</evidence>
<reference evidence="2 3" key="1">
    <citation type="submission" date="2023-12" db="EMBL/GenBank/DDBJ databases">
        <title>A high-quality genome assembly for Dillenia turbinata (Dilleniales).</title>
        <authorList>
            <person name="Chanderbali A."/>
        </authorList>
    </citation>
    <scope>NUCLEOTIDE SEQUENCE [LARGE SCALE GENOMIC DNA]</scope>
    <source>
        <strain evidence="2">LSX21</strain>
        <tissue evidence="2">Leaf</tissue>
    </source>
</reference>
<comment type="caution">
    <text evidence="2">The sequence shown here is derived from an EMBL/GenBank/DDBJ whole genome shotgun (WGS) entry which is preliminary data.</text>
</comment>
<feature type="region of interest" description="Disordered" evidence="1">
    <location>
        <begin position="1"/>
        <end position="33"/>
    </location>
</feature>